<name>A0A0P7EHM7_9GAMM</name>
<dbReference type="AlphaFoldDB" id="A0A0P7EHM7"/>
<dbReference type="EMBL" id="LJTC01000009">
    <property type="protein sequence ID" value="KPM82774.1"/>
    <property type="molecule type" value="Genomic_DNA"/>
</dbReference>
<dbReference type="GO" id="GO:0032259">
    <property type="term" value="P:methylation"/>
    <property type="evidence" value="ECO:0007669"/>
    <property type="project" value="UniProtKB-KW"/>
</dbReference>
<gene>
    <name evidence="3" type="ORF">AOG27_14180</name>
    <name evidence="4" type="ORF">PQI24_18775</name>
</gene>
<protein>
    <submittedName>
        <fullName evidence="4">Methyltransferase domain-containing protein</fullName>
    </submittedName>
</protein>
<evidence type="ECO:0000313" key="3">
    <source>
        <dbReference type="EMBL" id="KPM82774.1"/>
    </source>
</evidence>
<evidence type="ECO:0000259" key="2">
    <source>
        <dbReference type="Pfam" id="PF08241"/>
    </source>
</evidence>
<dbReference type="Pfam" id="PF08241">
    <property type="entry name" value="Methyltransf_11"/>
    <property type="match status" value="1"/>
</dbReference>
<proteinExistence type="predicted"/>
<evidence type="ECO:0000313" key="4">
    <source>
        <dbReference type="EMBL" id="MEJ6498083.1"/>
    </source>
</evidence>
<dbReference type="InterPro" id="IPR013216">
    <property type="entry name" value="Methyltransf_11"/>
</dbReference>
<dbReference type="EMBL" id="JAQPZS010000023">
    <property type="protein sequence ID" value="MEJ6498083.1"/>
    <property type="molecule type" value="Genomic_DNA"/>
</dbReference>
<organism evidence="3 5">
    <name type="scientific">Pseudoalteromonas lipolytica</name>
    <dbReference type="NCBI Taxonomy" id="570156"/>
    <lineage>
        <taxon>Bacteria</taxon>
        <taxon>Pseudomonadati</taxon>
        <taxon>Pseudomonadota</taxon>
        <taxon>Gammaproteobacteria</taxon>
        <taxon>Alteromonadales</taxon>
        <taxon>Pseudoalteromonadaceae</taxon>
        <taxon>Pseudoalteromonas</taxon>
    </lineage>
</organism>
<dbReference type="OrthoDB" id="5974463at2"/>
<feature type="coiled-coil region" evidence="1">
    <location>
        <begin position="235"/>
        <end position="265"/>
    </location>
</feature>
<dbReference type="Proteomes" id="UP000050378">
    <property type="component" value="Unassembled WGS sequence"/>
</dbReference>
<dbReference type="Proteomes" id="UP001377972">
    <property type="component" value="Unassembled WGS sequence"/>
</dbReference>
<keyword evidence="1" id="KW-0175">Coiled coil</keyword>
<reference evidence="4 6" key="2">
    <citation type="submission" date="2023-01" db="EMBL/GenBank/DDBJ databases">
        <title>Trichodesmium-associated heterotrophic epibiont bacteria.</title>
        <authorList>
            <person name="Cleveland C.S."/>
            <person name="Webb E.A."/>
        </authorList>
    </citation>
    <scope>NUCLEOTIDE SEQUENCE [LARGE SCALE GENOMIC DNA]</scope>
    <source>
        <strain evidence="4 6">USCH2</strain>
    </source>
</reference>
<sequence length="294" mass="32989">MSSHWSEYWSGGHLTSFGSGFKKNYEGELKEFWEATAKKFGENSTVLDVGTGNGALIELIQNNNQFNCYGIDKAEMHKGVTQSINGTFLAKTSVECLPFNDNAFSNVIAQFSLEYSQVSQSIDEIYRVLSSGGSFTFVCHHPESIIVKPNKKILKAANFIKSDIENHLIRLVKSVRSSNLLLSKQIVEEIEAKVITHFKYEQEALKGTNLPAFIEFLLQNIHGNLDFEEAYRLFMEELDLLIKRLSELVAAAKNTKNILEQLKALSIEVEDGQLLGYESCNILATYIHGSKCNS</sequence>
<keyword evidence="4" id="KW-0489">Methyltransferase</keyword>
<evidence type="ECO:0000313" key="5">
    <source>
        <dbReference type="Proteomes" id="UP000050378"/>
    </source>
</evidence>
<dbReference type="SUPFAM" id="SSF53335">
    <property type="entry name" value="S-adenosyl-L-methionine-dependent methyltransferases"/>
    <property type="match status" value="1"/>
</dbReference>
<keyword evidence="4" id="KW-0808">Transferase</keyword>
<evidence type="ECO:0000313" key="6">
    <source>
        <dbReference type="Proteomes" id="UP001377972"/>
    </source>
</evidence>
<keyword evidence="6" id="KW-1185">Reference proteome</keyword>
<reference evidence="3 5" key="1">
    <citation type="submission" date="2015-09" db="EMBL/GenBank/DDBJ databases">
        <title>Draft Genome Sequence of Pseudoalteromonas lipolytica UCD-48B.</title>
        <authorList>
            <person name="Krusor M."/>
            <person name="Coil D.A."/>
            <person name="Lang J.M."/>
            <person name="Eisen J.A."/>
            <person name="Alexiev A."/>
        </authorList>
    </citation>
    <scope>NUCLEOTIDE SEQUENCE [LARGE SCALE GENOMIC DNA]</scope>
    <source>
        <strain evidence="3 5">UCD-48B</strain>
    </source>
</reference>
<dbReference type="InterPro" id="IPR029063">
    <property type="entry name" value="SAM-dependent_MTases_sf"/>
</dbReference>
<dbReference type="RefSeq" id="WP_054553674.1">
    <property type="nucleotide sequence ID" value="NZ_JAQPZS010000023.1"/>
</dbReference>
<dbReference type="GO" id="GO:0008757">
    <property type="term" value="F:S-adenosylmethionine-dependent methyltransferase activity"/>
    <property type="evidence" value="ECO:0007669"/>
    <property type="project" value="InterPro"/>
</dbReference>
<comment type="caution">
    <text evidence="3">The sequence shown here is derived from an EMBL/GenBank/DDBJ whole genome shotgun (WGS) entry which is preliminary data.</text>
</comment>
<dbReference type="Gene3D" id="3.40.50.150">
    <property type="entry name" value="Vaccinia Virus protein VP39"/>
    <property type="match status" value="1"/>
</dbReference>
<feature type="domain" description="Methyltransferase type 11" evidence="2">
    <location>
        <begin position="47"/>
        <end position="136"/>
    </location>
</feature>
<dbReference type="STRING" id="570156.AOG27_14180"/>
<dbReference type="CDD" id="cd02440">
    <property type="entry name" value="AdoMet_MTases"/>
    <property type="match status" value="1"/>
</dbReference>
<dbReference type="PATRIC" id="fig|570156.3.peg.3936"/>
<evidence type="ECO:0000256" key="1">
    <source>
        <dbReference type="SAM" id="Coils"/>
    </source>
</evidence>
<accession>A0A0P7EHM7</accession>